<dbReference type="InterPro" id="IPR035901">
    <property type="entry name" value="GIY-YIG_endonuc_sf"/>
</dbReference>
<keyword evidence="2 6" id="KW-0227">DNA damage</keyword>
<evidence type="ECO:0000256" key="3">
    <source>
        <dbReference type="ARBA" id="ARBA00022769"/>
    </source>
</evidence>
<dbReference type="PROSITE" id="PS50151">
    <property type="entry name" value="UVR"/>
    <property type="match status" value="1"/>
</dbReference>
<dbReference type="GO" id="GO:0003677">
    <property type="term" value="F:DNA binding"/>
    <property type="evidence" value="ECO:0007669"/>
    <property type="project" value="UniProtKB-UniRule"/>
</dbReference>
<dbReference type="InterPro" id="IPR001943">
    <property type="entry name" value="UVR_dom"/>
</dbReference>
<reference evidence="10 11" key="1">
    <citation type="submission" date="2016-11" db="EMBL/GenBank/DDBJ databases">
        <authorList>
            <person name="Manzoor S."/>
        </authorList>
    </citation>
    <scope>NUCLEOTIDE SEQUENCE [LARGE SCALE GENOMIC DNA]</scope>
    <source>
        <strain evidence="10">Clostridium ultunense strain Esp</strain>
    </source>
</reference>
<name>M1ZHF8_9FIRM</name>
<protein>
    <recommendedName>
        <fullName evidence="6">UvrABC system protein C</fullName>
        <shortName evidence="6">Protein UvrC</shortName>
    </recommendedName>
    <alternativeName>
        <fullName evidence="6">Excinuclease ABC subunit C</fullName>
    </alternativeName>
</protein>
<dbReference type="SUPFAM" id="SSF46600">
    <property type="entry name" value="C-terminal UvrC-binding domain of UvrB"/>
    <property type="match status" value="1"/>
</dbReference>
<dbReference type="SMART" id="SM00278">
    <property type="entry name" value="HhH1"/>
    <property type="match status" value="2"/>
</dbReference>
<evidence type="ECO:0000256" key="4">
    <source>
        <dbReference type="ARBA" id="ARBA00022881"/>
    </source>
</evidence>
<feature type="domain" description="GIY-YIG" evidence="8">
    <location>
        <begin position="13"/>
        <end position="92"/>
    </location>
</feature>
<dbReference type="AlphaFoldDB" id="M1ZHF8"/>
<dbReference type="Gene3D" id="3.40.1440.10">
    <property type="entry name" value="GIY-YIG endonuclease"/>
    <property type="match status" value="1"/>
</dbReference>
<keyword evidence="5 6" id="KW-0234">DNA repair</keyword>
<dbReference type="CDD" id="cd10434">
    <property type="entry name" value="GIY-YIG_UvrC_Cho"/>
    <property type="match status" value="1"/>
</dbReference>
<dbReference type="GO" id="GO:0009380">
    <property type="term" value="C:excinuclease repair complex"/>
    <property type="evidence" value="ECO:0007669"/>
    <property type="project" value="InterPro"/>
</dbReference>
<dbReference type="OrthoDB" id="9804933at2"/>
<evidence type="ECO:0000256" key="5">
    <source>
        <dbReference type="ARBA" id="ARBA00023204"/>
    </source>
</evidence>
<keyword evidence="3 6" id="KW-0228">DNA excision</keyword>
<comment type="function">
    <text evidence="6">The UvrABC repair system catalyzes the recognition and processing of DNA lesions. UvrC both incises the 5' and 3' sides of the lesion. The N-terminal half is responsible for the 3' incision and the C-terminal half is responsible for the 5' incision.</text>
</comment>
<dbReference type="InterPro" id="IPR036876">
    <property type="entry name" value="UVR_dom_sf"/>
</dbReference>
<keyword evidence="1 6" id="KW-0963">Cytoplasm</keyword>
<dbReference type="Proteomes" id="UP000245423">
    <property type="component" value="Chromosome 1"/>
</dbReference>
<dbReference type="InterPro" id="IPR000305">
    <property type="entry name" value="GIY-YIG_endonuc"/>
</dbReference>
<keyword evidence="4 6" id="KW-0267">Excision nuclease</keyword>
<comment type="subcellular location">
    <subcellularLocation>
        <location evidence="6">Cytoplasm</location>
    </subcellularLocation>
</comment>
<dbReference type="InterPro" id="IPR003583">
    <property type="entry name" value="Hlx-hairpin-Hlx_DNA-bd_motif"/>
</dbReference>
<dbReference type="GO" id="GO:0009432">
    <property type="term" value="P:SOS response"/>
    <property type="evidence" value="ECO:0007669"/>
    <property type="project" value="UniProtKB-UniRule"/>
</dbReference>
<dbReference type="EMBL" id="LT669839">
    <property type="protein sequence ID" value="SHD75621.1"/>
    <property type="molecule type" value="Genomic_DNA"/>
</dbReference>
<comment type="subunit">
    <text evidence="6">Interacts with UvrB in an incision complex.</text>
</comment>
<dbReference type="InterPro" id="IPR001162">
    <property type="entry name" value="UvrC_RNase_H_dom"/>
</dbReference>
<dbReference type="NCBIfam" id="TIGR00194">
    <property type="entry name" value="uvrC"/>
    <property type="match status" value="1"/>
</dbReference>
<dbReference type="HOGENOM" id="CLU_014841_3_2_9"/>
<organism evidence="10 11">
    <name type="scientific">[Clostridium] ultunense Esp</name>
    <dbReference type="NCBI Taxonomy" id="1288971"/>
    <lineage>
        <taxon>Bacteria</taxon>
        <taxon>Bacillati</taxon>
        <taxon>Bacillota</taxon>
        <taxon>Tissierellia</taxon>
        <taxon>Tissierellales</taxon>
        <taxon>Tepidimicrobiaceae</taxon>
        <taxon>Schnuerera</taxon>
    </lineage>
</organism>
<dbReference type="Pfam" id="PF22920">
    <property type="entry name" value="UvrC_RNaseH"/>
    <property type="match status" value="1"/>
</dbReference>
<accession>M1ZHF8</accession>
<dbReference type="PANTHER" id="PTHR30562">
    <property type="entry name" value="UVRC/OXIDOREDUCTASE"/>
    <property type="match status" value="1"/>
</dbReference>
<dbReference type="InterPro" id="IPR050066">
    <property type="entry name" value="UvrABC_protein_C"/>
</dbReference>
<evidence type="ECO:0000256" key="2">
    <source>
        <dbReference type="ARBA" id="ARBA00022763"/>
    </source>
</evidence>
<evidence type="ECO:0000259" key="9">
    <source>
        <dbReference type="PROSITE" id="PS50165"/>
    </source>
</evidence>
<dbReference type="Pfam" id="PF01541">
    <property type="entry name" value="GIY-YIG"/>
    <property type="match status" value="1"/>
</dbReference>
<dbReference type="InterPro" id="IPR038476">
    <property type="entry name" value="UvrC_RNase_H_dom_sf"/>
</dbReference>
<dbReference type="Pfam" id="PF08459">
    <property type="entry name" value="UvrC_RNaseH_dom"/>
    <property type="match status" value="1"/>
</dbReference>
<dbReference type="Pfam" id="PF14520">
    <property type="entry name" value="HHH_5"/>
    <property type="match status" value="1"/>
</dbReference>
<evidence type="ECO:0000313" key="10">
    <source>
        <dbReference type="EMBL" id="SHD75621.1"/>
    </source>
</evidence>
<dbReference type="SUPFAM" id="SSF82771">
    <property type="entry name" value="GIY-YIG endonuclease"/>
    <property type="match status" value="1"/>
</dbReference>
<comment type="similarity">
    <text evidence="6">Belongs to the UvrC family.</text>
</comment>
<sequence length="622" mass="72674">MFNIDEELGKLPDQPGVYIMKDLDGEIIYVGKAISLRKRVRQYFQSSRNNPPKVNAMVRHIHEFEYIIVDNEVEALILEANLIKKHKPKYNILLRDDKQYPYIKVTTNEPFPRVLKTRRVLRDGSKYFGPYPSAYAVNDTIDIIRNLYPIRTCNRNFEKQGKKTRPCLNYYIGRCLGPCQGNVNKEKYMEMIDEIIMFLSGKEDKLIEIIEKKMKKASENLDFESAAKYRDQINSLNIILEKQKMVSSNIIDQDVIGMARGIDEVCIQIFFIRAGKIVGREHFILLDTFNDDRKEILSSFIKQFYLGTAYVPKEIFIEEEIEDIEAVSKWLTEKRGNKVTLRVPRRGEKSQLMDMVRKNAMDMLNQHGEKFLRKQKEEENALEQLKFVLGLDSFPNRIEAYDISNISGVLSVGSMVVFEQGRPKKSDYRRFKIQTVTTPDDYKSMEEVIRRRFRRGLREKEIIKENKLELKGFSAFPDLIMIDGGKGQVNIALNVLKELGLDIPVCGLVKDEAHSTRGIIYNNQEINLEERSPGFRLIYKIQEEAHRFAISYHRSLRSKKMFKSELDDIKGIGEKRKRELLKYFHTIDNIKKASIEELAQVNSMNRRVAEDLYNHFNKGEVR</sequence>
<dbReference type="PROSITE" id="PS50165">
    <property type="entry name" value="UVRC"/>
    <property type="match status" value="1"/>
</dbReference>
<dbReference type="PANTHER" id="PTHR30562:SF1">
    <property type="entry name" value="UVRABC SYSTEM PROTEIN C"/>
    <property type="match status" value="1"/>
</dbReference>
<dbReference type="SMART" id="SM00465">
    <property type="entry name" value="GIYc"/>
    <property type="match status" value="1"/>
</dbReference>
<dbReference type="GO" id="GO:0009381">
    <property type="term" value="F:excinuclease ABC activity"/>
    <property type="evidence" value="ECO:0007669"/>
    <property type="project" value="UniProtKB-UniRule"/>
</dbReference>
<dbReference type="HAMAP" id="MF_00203">
    <property type="entry name" value="UvrC"/>
    <property type="match status" value="1"/>
</dbReference>
<dbReference type="SUPFAM" id="SSF47781">
    <property type="entry name" value="RuvA domain 2-like"/>
    <property type="match status" value="1"/>
</dbReference>
<dbReference type="Gene3D" id="3.30.420.340">
    <property type="entry name" value="UvrC, RNAse H endonuclease domain"/>
    <property type="match status" value="1"/>
</dbReference>
<keyword evidence="6" id="KW-0742">SOS response</keyword>
<dbReference type="InterPro" id="IPR047296">
    <property type="entry name" value="GIY-YIG_UvrC_Cho"/>
</dbReference>
<dbReference type="Gene3D" id="4.10.860.10">
    <property type="entry name" value="UVR domain"/>
    <property type="match status" value="1"/>
</dbReference>
<proteinExistence type="inferred from homology"/>
<feature type="domain" description="UvrC family homology region profile" evidence="9">
    <location>
        <begin position="255"/>
        <end position="496"/>
    </location>
</feature>
<dbReference type="RefSeq" id="WP_005588316.1">
    <property type="nucleotide sequence ID" value="NZ_LT669839.1"/>
</dbReference>
<feature type="domain" description="UVR" evidence="7">
    <location>
        <begin position="204"/>
        <end position="239"/>
    </location>
</feature>
<keyword evidence="11" id="KW-1185">Reference proteome</keyword>
<dbReference type="Pfam" id="PF02151">
    <property type="entry name" value="UVR"/>
    <property type="match status" value="1"/>
</dbReference>
<evidence type="ECO:0000256" key="1">
    <source>
        <dbReference type="ARBA" id="ARBA00022490"/>
    </source>
</evidence>
<evidence type="ECO:0000313" key="11">
    <source>
        <dbReference type="Proteomes" id="UP000245423"/>
    </source>
</evidence>
<evidence type="ECO:0000259" key="7">
    <source>
        <dbReference type="PROSITE" id="PS50151"/>
    </source>
</evidence>
<evidence type="ECO:0000256" key="6">
    <source>
        <dbReference type="HAMAP-Rule" id="MF_00203"/>
    </source>
</evidence>
<dbReference type="Gene3D" id="1.10.150.20">
    <property type="entry name" value="5' to 3' exonuclease, C-terminal subdomain"/>
    <property type="match status" value="1"/>
</dbReference>
<dbReference type="InterPro" id="IPR010994">
    <property type="entry name" value="RuvA_2-like"/>
</dbReference>
<dbReference type="GO" id="GO:0006289">
    <property type="term" value="P:nucleotide-excision repair"/>
    <property type="evidence" value="ECO:0007669"/>
    <property type="project" value="UniProtKB-UniRule"/>
</dbReference>
<dbReference type="GO" id="GO:0005737">
    <property type="term" value="C:cytoplasm"/>
    <property type="evidence" value="ECO:0007669"/>
    <property type="project" value="UniProtKB-SubCell"/>
</dbReference>
<gene>
    <name evidence="6 10" type="primary">uvrC</name>
    <name evidence="10" type="ORF">CUESP1_0223</name>
</gene>
<dbReference type="NCBIfam" id="NF001824">
    <property type="entry name" value="PRK00558.1-5"/>
    <property type="match status" value="1"/>
</dbReference>
<evidence type="ECO:0000259" key="8">
    <source>
        <dbReference type="PROSITE" id="PS50164"/>
    </source>
</evidence>
<dbReference type="PROSITE" id="PS50164">
    <property type="entry name" value="GIY_YIG"/>
    <property type="match status" value="1"/>
</dbReference>
<dbReference type="InterPro" id="IPR004791">
    <property type="entry name" value="UvrC"/>
</dbReference>
<dbReference type="FunFam" id="3.40.1440.10:FF:000001">
    <property type="entry name" value="UvrABC system protein C"/>
    <property type="match status" value="1"/>
</dbReference>